<feature type="transmembrane region" description="Helical" evidence="1">
    <location>
        <begin position="95"/>
        <end position="119"/>
    </location>
</feature>
<feature type="transmembrane region" description="Helical" evidence="1">
    <location>
        <begin position="20"/>
        <end position="42"/>
    </location>
</feature>
<dbReference type="Proteomes" id="UP000059574">
    <property type="component" value="Chromosome"/>
</dbReference>
<accession>A0A0S2LZH4</accession>
<dbReference type="AlphaFoldDB" id="A0A0S2LZH4"/>
<proteinExistence type="predicted"/>
<feature type="transmembrane region" description="Helical" evidence="1">
    <location>
        <begin position="62"/>
        <end position="83"/>
    </location>
</feature>
<evidence type="ECO:0000256" key="1">
    <source>
        <dbReference type="SAM" id="Phobius"/>
    </source>
</evidence>
<keyword evidence="1" id="KW-0472">Membrane</keyword>
<feature type="transmembrane region" description="Helical" evidence="1">
    <location>
        <begin position="131"/>
        <end position="151"/>
    </location>
</feature>
<feature type="transmembrane region" description="Helical" evidence="1">
    <location>
        <begin position="192"/>
        <end position="210"/>
    </location>
</feature>
<organism evidence="2 3">
    <name type="scientific">Arthrobacter alpinus</name>
    <dbReference type="NCBI Taxonomy" id="656366"/>
    <lineage>
        <taxon>Bacteria</taxon>
        <taxon>Bacillati</taxon>
        <taxon>Actinomycetota</taxon>
        <taxon>Actinomycetes</taxon>
        <taxon>Micrococcales</taxon>
        <taxon>Micrococcaceae</taxon>
        <taxon>Arthrobacter</taxon>
    </lineage>
</organism>
<keyword evidence="1" id="KW-1133">Transmembrane helix</keyword>
<protein>
    <recommendedName>
        <fullName evidence="4">DUF1648 domain-containing protein</fullName>
    </recommendedName>
</protein>
<keyword evidence="1" id="KW-0812">Transmembrane</keyword>
<gene>
    <name evidence="2" type="ORF">AS189_09875</name>
</gene>
<dbReference type="EMBL" id="CP013200">
    <property type="protein sequence ID" value="ALO66753.1"/>
    <property type="molecule type" value="Genomic_DNA"/>
</dbReference>
<feature type="transmembrane region" description="Helical" evidence="1">
    <location>
        <begin position="216"/>
        <end position="235"/>
    </location>
</feature>
<sequence>MARDSRDKSSSERHLDVQALRFSLVFPGLLAVGLILGGLMLAAKLPAGVVLPLGGNPVPVSVFLGVGVASIILVGVGLGSQGARTTLPRMLRRIVLGLAVALQLSVFTLFVAALLGQGARGQLTPERVDNYVLLMGCGLALAMGVVLALTFKPDEQWTSADDGAFAALLSAEADPQAAKDQLHYFLHPRSSVVIMILLAAIMPGAFLALISPWILLALVVAALLAIAMLCATVQVDRERLIVKILGFIPVLVAPCEGLDAAVSLDIVAGDYGGWGLRKHSGSATYLTRSGAAVVLRANDGGKVVVGAPNLDVADELSEILNRRAGKTPQQR</sequence>
<evidence type="ECO:0008006" key="4">
    <source>
        <dbReference type="Google" id="ProtNLM"/>
    </source>
</evidence>
<name>A0A0S2LZH4_9MICC</name>
<evidence type="ECO:0000313" key="3">
    <source>
        <dbReference type="Proteomes" id="UP000059574"/>
    </source>
</evidence>
<dbReference type="RefSeq" id="WP_062288185.1">
    <property type="nucleotide sequence ID" value="NZ_CP013200.1"/>
</dbReference>
<dbReference type="OrthoDB" id="3178004at2"/>
<evidence type="ECO:0000313" key="2">
    <source>
        <dbReference type="EMBL" id="ALO66753.1"/>
    </source>
</evidence>
<reference evidence="2 3" key="2">
    <citation type="journal article" date="2016" name="J. Biotechnol.">
        <title>Complete genome sequence of Arthrobacter alpinus ERGS4:06, a yellow pigmented bacterium tolerant to cold and radiations isolated from Sikkim Himalaya.</title>
        <authorList>
            <person name="Kumar R."/>
            <person name="Singh D."/>
            <person name="Swarnkar M.K."/>
            <person name="Singh A.K."/>
            <person name="Kumar S."/>
        </authorList>
    </citation>
    <scope>NUCLEOTIDE SEQUENCE [LARGE SCALE GENOMIC DNA]</scope>
    <source>
        <strain evidence="2 3">ERGS4:06</strain>
    </source>
</reference>
<reference evidence="3" key="1">
    <citation type="submission" date="2015-11" db="EMBL/GenBank/DDBJ databases">
        <authorList>
            <person name="Kumar R."/>
            <person name="Singh D."/>
            <person name="Swarnkar M.K."/>
            <person name="Singh A.K."/>
            <person name="Kumar S."/>
        </authorList>
    </citation>
    <scope>NUCLEOTIDE SEQUENCE [LARGE SCALE GENOMIC DNA]</scope>
    <source>
        <strain evidence="3">ERGS4:06</strain>
    </source>
</reference>